<dbReference type="InterPro" id="IPR038770">
    <property type="entry name" value="Na+/solute_symporter_sf"/>
</dbReference>
<dbReference type="PANTHER" id="PTHR18640:SF10">
    <property type="entry name" value="SODIUM_METABOLITE COTRANSPORTER BASS4, CHLOROPLASTIC-RELATED"/>
    <property type="match status" value="1"/>
</dbReference>
<proteinExistence type="predicted"/>
<name>A0A1Y5HY24_OSTTA</name>
<feature type="compositionally biased region" description="Basic and acidic residues" evidence="1">
    <location>
        <begin position="135"/>
        <end position="147"/>
    </location>
</feature>
<feature type="transmembrane region" description="Helical" evidence="2">
    <location>
        <begin position="705"/>
        <end position="727"/>
    </location>
</feature>
<feature type="region of interest" description="Disordered" evidence="1">
    <location>
        <begin position="75"/>
        <end position="108"/>
    </location>
</feature>
<dbReference type="InterPro" id="IPR000169">
    <property type="entry name" value="Pept_cys_AS"/>
</dbReference>
<evidence type="ECO:0000256" key="2">
    <source>
        <dbReference type="SAM" id="Phobius"/>
    </source>
</evidence>
<dbReference type="SUPFAM" id="SSF54001">
    <property type="entry name" value="Cysteine proteinases"/>
    <property type="match status" value="1"/>
</dbReference>
<evidence type="ECO:0000313" key="4">
    <source>
        <dbReference type="EMBL" id="OUS42176.1"/>
    </source>
</evidence>
<organism evidence="4">
    <name type="scientific">Ostreococcus tauri</name>
    <name type="common">Marine green alga</name>
    <dbReference type="NCBI Taxonomy" id="70448"/>
    <lineage>
        <taxon>Eukaryota</taxon>
        <taxon>Viridiplantae</taxon>
        <taxon>Chlorophyta</taxon>
        <taxon>Mamiellophyceae</taxon>
        <taxon>Mamiellales</taxon>
        <taxon>Bathycoccaceae</taxon>
        <taxon>Ostreococcus</taxon>
    </lineage>
</organism>
<evidence type="ECO:0000259" key="3">
    <source>
        <dbReference type="SMART" id="SM00645"/>
    </source>
</evidence>
<dbReference type="InterPro" id="IPR039417">
    <property type="entry name" value="Peptidase_C1A_papain-like"/>
</dbReference>
<feature type="transmembrane region" description="Helical" evidence="2">
    <location>
        <begin position="792"/>
        <end position="808"/>
    </location>
</feature>
<accession>A0A1Y5HY24</accession>
<dbReference type="InterPro" id="IPR016833">
    <property type="entry name" value="Put_Na-Bile_cotransptr"/>
</dbReference>
<feature type="transmembrane region" description="Helical" evidence="2">
    <location>
        <begin position="579"/>
        <end position="599"/>
    </location>
</feature>
<dbReference type="PRINTS" id="PR00705">
    <property type="entry name" value="PAPAIN"/>
</dbReference>
<dbReference type="Gene3D" id="3.90.70.10">
    <property type="entry name" value="Cysteine proteinases"/>
    <property type="match status" value="1"/>
</dbReference>
<dbReference type="GO" id="GO:0008234">
    <property type="term" value="F:cysteine-type peptidase activity"/>
    <property type="evidence" value="ECO:0007669"/>
    <property type="project" value="InterPro"/>
</dbReference>
<dbReference type="CDD" id="cd02248">
    <property type="entry name" value="Peptidase_C1A"/>
    <property type="match status" value="1"/>
</dbReference>
<dbReference type="SMART" id="SM00645">
    <property type="entry name" value="Pept_C1"/>
    <property type="match status" value="1"/>
</dbReference>
<protein>
    <submittedName>
        <fullName evidence="4">Cysteine proteinase cathepsin F</fullName>
    </submittedName>
</protein>
<evidence type="ECO:0000256" key="1">
    <source>
        <dbReference type="SAM" id="MobiDB-lite"/>
    </source>
</evidence>
<dbReference type="PROSITE" id="PS00139">
    <property type="entry name" value="THIOL_PROTEASE_CYS"/>
    <property type="match status" value="1"/>
</dbReference>
<dbReference type="Proteomes" id="UP000195557">
    <property type="component" value="Unassembled WGS sequence"/>
</dbReference>
<feature type="transmembrane region" description="Helical" evidence="2">
    <location>
        <begin position="649"/>
        <end position="672"/>
    </location>
</feature>
<dbReference type="PANTHER" id="PTHR18640">
    <property type="entry name" value="SOLUTE CARRIER FAMILY 10 MEMBER 7"/>
    <property type="match status" value="1"/>
</dbReference>
<feature type="domain" description="Peptidase C1A papain C-terminal" evidence="3">
    <location>
        <begin position="180"/>
        <end position="409"/>
    </location>
</feature>
<dbReference type="GO" id="GO:0009941">
    <property type="term" value="C:chloroplast envelope"/>
    <property type="evidence" value="ECO:0007669"/>
    <property type="project" value="TreeGrafter"/>
</dbReference>
<dbReference type="InterPro" id="IPR025660">
    <property type="entry name" value="Pept_his_AS"/>
</dbReference>
<dbReference type="PROSITE" id="PS00639">
    <property type="entry name" value="THIOL_PROTEASE_HIS"/>
    <property type="match status" value="1"/>
</dbReference>
<keyword evidence="2" id="KW-0812">Transmembrane</keyword>
<feature type="region of interest" description="Disordered" evidence="1">
    <location>
        <begin position="524"/>
        <end position="567"/>
    </location>
</feature>
<feature type="transmembrane region" description="Helical" evidence="2">
    <location>
        <begin position="611"/>
        <end position="628"/>
    </location>
</feature>
<dbReference type="EMBL" id="KZ155839">
    <property type="protein sequence ID" value="OUS42176.1"/>
    <property type="molecule type" value="Genomic_DNA"/>
</dbReference>
<gene>
    <name evidence="4" type="ORF">BE221DRAFT_202105</name>
</gene>
<keyword evidence="2" id="KW-1133">Transmembrane helix</keyword>
<feature type="transmembrane region" description="Helical" evidence="2">
    <location>
        <begin position="820"/>
        <end position="840"/>
    </location>
</feature>
<dbReference type="Pfam" id="PF00112">
    <property type="entry name" value="Peptidase_C1"/>
    <property type="match status" value="1"/>
</dbReference>
<sequence length="928" mass="101887">MTASARTAQTLEASLSAAIGEREAFEAFEAFATTRGLKREYCGSEKAWPCEESERRAKIFAENFRVLSELEATASLGDESRRHHHHHNDGDGDDGERDESKSSKVSSRVRFGPNLWSVRTKEEFEKSIGTLKPSPTEERDRSKEKKDGWRRMHQEFLRRNEDIWKNERSSEGDLFDAENLPTHWDWRDVGGVGRVWEQGLCGGCWAFTTAAAVEGVHYIWTKEPVTLSPQMLLECDPIDQDCVGGNMVTGYQYAVMKGGISAAGDYPVHPYTLKTSEVGPCRTNTARKHAASIDDYIILDNDWKDLKSAIYMQPVSVAVNALGAPFRFYSGGILTYDDCQPDWNRSPNLINHAVVAVGYGHDDDSDLDYVIIKNSWGENWGEGGYARIAIQGEAYNATCGLLIEAVAPLKLSNLTYADPDYIQGLDDFIDWTPKMDVNTVGGIVYVVLTAVILVAALSMGVLTVISCMTEDDGYYYSDLDYDEYDKHFNVKDQKFGSERDLSGLSVARERSRFEAHSEPVTGLEYAGRSGRDPRDQYDVVPPTLPPRRRTSLAHPLPSRRTPRRIMPPALPSATRVKKFVIDNFLVCGFSLALLFGLTVPAAGKELASWEVSSWSVTQTICVVVIFIISGATLKTEEISSALASGRRAYVYGAVSILGLTPVLGFLAVWLPYKPREYRYGLALFCCVPTTLTSGVTLVRNAKGNVALAMMLTVSTNLIGVFTVPFYYNAVVASGPALSGAVERSLTSEMTKQAIKLLVKLIFTILVPIVFGKLARESWPALSAAATKYKQELTLTNNSCLIIVVWMSISKSSSELKSTDAGTIFAVMFAGIVLHLVMLGINYVGTHAFGICGPERVASVMMSSQKTLPVAMTIISYLPEDVFGSPGLIAVPCIVCHITQLFMDAPLASHLAIRSDAKLAAAQPPTAAV</sequence>
<reference evidence="4" key="1">
    <citation type="submission" date="2017-04" db="EMBL/GenBank/DDBJ databases">
        <title>Population genomics of picophytoplankton unveils novel chromosome hypervariability.</title>
        <authorList>
            <consortium name="DOE Joint Genome Institute"/>
            <person name="Blanc-Mathieu R."/>
            <person name="Krasovec M."/>
            <person name="Hebrard M."/>
            <person name="Yau S."/>
            <person name="Desgranges E."/>
            <person name="Martin J."/>
            <person name="Schackwitz W."/>
            <person name="Kuo A."/>
            <person name="Salin G."/>
            <person name="Donnadieu C."/>
            <person name="Desdevises Y."/>
            <person name="Sanchez-Ferandin S."/>
            <person name="Moreau H."/>
            <person name="Rivals E."/>
            <person name="Grigoriev I.V."/>
            <person name="Grimsley N."/>
            <person name="Eyre-Walker A."/>
            <person name="Piganeau G."/>
        </authorList>
    </citation>
    <scope>NUCLEOTIDE SEQUENCE [LARGE SCALE GENOMIC DNA]</scope>
    <source>
        <strain evidence="4">RCC 1115</strain>
    </source>
</reference>
<dbReference type="eggNOG" id="KOG1543">
    <property type="taxonomic scope" value="Eukaryota"/>
</dbReference>
<feature type="region of interest" description="Disordered" evidence="1">
    <location>
        <begin position="126"/>
        <end position="147"/>
    </location>
</feature>
<dbReference type="InterPro" id="IPR000668">
    <property type="entry name" value="Peptidase_C1A_C"/>
</dbReference>
<keyword evidence="2" id="KW-0472">Membrane</keyword>
<dbReference type="GO" id="GO:0006508">
    <property type="term" value="P:proteolysis"/>
    <property type="evidence" value="ECO:0007669"/>
    <property type="project" value="InterPro"/>
</dbReference>
<dbReference type="Gene3D" id="1.20.1530.20">
    <property type="match status" value="1"/>
</dbReference>
<feature type="transmembrane region" description="Helical" evidence="2">
    <location>
        <begin position="753"/>
        <end position="771"/>
    </location>
</feature>
<dbReference type="AlphaFoldDB" id="A0A1Y5HY24"/>
<dbReference type="InterPro" id="IPR038765">
    <property type="entry name" value="Papain-like_cys_pep_sf"/>
</dbReference>
<feature type="transmembrane region" description="Helical" evidence="2">
    <location>
        <begin position="442"/>
        <end position="465"/>
    </location>
</feature>
<feature type="transmembrane region" description="Helical" evidence="2">
    <location>
        <begin position="678"/>
        <end position="698"/>
    </location>
</feature>
<dbReference type="Pfam" id="PF13593">
    <property type="entry name" value="SBF_like"/>
    <property type="match status" value="1"/>
</dbReference>